<evidence type="ECO:0000313" key="1">
    <source>
        <dbReference type="EMBL" id="KAA6398840.1"/>
    </source>
</evidence>
<sequence>MDPLVAQQSLFEKNKRKRVDMISVVQALMYNIVEQQAPIFSQGVCLQGTAGIMSLSQQFDVKFKENAKFNLREEDAVAKNFEQMMEGICNSEMRKFDPKAIVVHLMEKQILFQKIQRKLANRLWMVPFVALPTNGEEMLMYRNALESTAIIWHVFLDLMFQLRLGKPEGFMKKLIA</sequence>
<evidence type="ECO:0000313" key="2">
    <source>
        <dbReference type="Proteomes" id="UP000324800"/>
    </source>
</evidence>
<comment type="caution">
    <text evidence="1">The sequence shown here is derived from an EMBL/GenBank/DDBJ whole genome shotgun (WGS) entry which is preliminary data.</text>
</comment>
<name>A0A5J4WVB4_9EUKA</name>
<dbReference type="Proteomes" id="UP000324800">
    <property type="component" value="Unassembled WGS sequence"/>
</dbReference>
<gene>
    <name evidence="1" type="ORF">EZS28_005632</name>
</gene>
<dbReference type="AlphaFoldDB" id="A0A5J4WVB4"/>
<reference evidence="1 2" key="1">
    <citation type="submission" date="2019-03" db="EMBL/GenBank/DDBJ databases">
        <title>Single cell metagenomics reveals metabolic interactions within the superorganism composed of flagellate Streblomastix strix and complex community of Bacteroidetes bacteria on its surface.</title>
        <authorList>
            <person name="Treitli S.C."/>
            <person name="Kolisko M."/>
            <person name="Husnik F."/>
            <person name="Keeling P."/>
            <person name="Hampl V."/>
        </authorList>
    </citation>
    <scope>NUCLEOTIDE SEQUENCE [LARGE SCALE GENOMIC DNA]</scope>
    <source>
        <strain evidence="1">ST1C</strain>
    </source>
</reference>
<organism evidence="1 2">
    <name type="scientific">Streblomastix strix</name>
    <dbReference type="NCBI Taxonomy" id="222440"/>
    <lineage>
        <taxon>Eukaryota</taxon>
        <taxon>Metamonada</taxon>
        <taxon>Preaxostyla</taxon>
        <taxon>Oxymonadida</taxon>
        <taxon>Streblomastigidae</taxon>
        <taxon>Streblomastix</taxon>
    </lineage>
</organism>
<protein>
    <submittedName>
        <fullName evidence="1">Uncharacterized protein</fullName>
    </submittedName>
</protein>
<proteinExistence type="predicted"/>
<dbReference type="EMBL" id="SNRW01000871">
    <property type="protein sequence ID" value="KAA6398840.1"/>
    <property type="molecule type" value="Genomic_DNA"/>
</dbReference>
<accession>A0A5J4WVB4</accession>